<keyword evidence="2" id="KW-1185">Reference proteome</keyword>
<proteinExistence type="predicted"/>
<dbReference type="Proteomes" id="UP001497680">
    <property type="component" value="Unassembled WGS sequence"/>
</dbReference>
<sequence length="571" mass="59498">MARSKTPDVGFLRLPPATAVLLLSAVFGRTSGHALPRQTKTVALHDLNVVPFPPRPTEAPILLSDLLRRQTANTVCGYIGGNPNLPATCLAGSHCVLEQDYGVVGCCPDGGTCQSGIFTGCVDFNSGVQTESNPYVYTCQGSNVCYRNEFAGGYFQFGCGTASSLGTTVETYVDGMTSLVFEETSVPLTELPSPLPEPTTVGTQPPSTTSDPDDPSSDPGTTPPATSAADPPPSTSVPLPPASSSPTSSPTLSSSSSSSSSSSTSSSSSSSTSTTLPSSTFDVPNTTADTTSDDVPTETATQTSAPAAGATTNRGAIIGGSISGAFVLVGIIVAAILLYLRKRRGNDREGPGPLPTDAPPRTDYISPMRSHGAAFAPLPGWHDDEEDRRPLTQYNNQPYYPPSDPWQQPGPSSMAPAMAPARTANTGRGFSQPLRYHPAAAGGVVPVGTGLAPVAEEELQSEHESEMIPPPPRNPGRRQVHSSEIDDFSRAYSSAGIGTQEADYGDYDGNDYAGNGYDHHPLAVMNPDESPPSRSGTVSPGGSQSPNRGGGGGNRPLWQQNRQQGRNLMWL</sequence>
<name>A0ACC0DC10_9PEZI</name>
<dbReference type="EMBL" id="MU394292">
    <property type="protein sequence ID" value="KAI6090096.1"/>
    <property type="molecule type" value="Genomic_DNA"/>
</dbReference>
<evidence type="ECO:0000313" key="2">
    <source>
        <dbReference type="Proteomes" id="UP001497680"/>
    </source>
</evidence>
<comment type="caution">
    <text evidence="1">The sequence shown here is derived from an EMBL/GenBank/DDBJ whole genome shotgun (WGS) entry which is preliminary data.</text>
</comment>
<reference evidence="1 2" key="1">
    <citation type="journal article" date="2022" name="New Phytol.">
        <title>Ecological generalism drives hyperdiversity of secondary metabolite gene clusters in xylarialean endophytes.</title>
        <authorList>
            <person name="Franco M.E.E."/>
            <person name="Wisecaver J.H."/>
            <person name="Arnold A.E."/>
            <person name="Ju Y.M."/>
            <person name="Slot J.C."/>
            <person name="Ahrendt S."/>
            <person name="Moore L.P."/>
            <person name="Eastman K.E."/>
            <person name="Scott K."/>
            <person name="Konkel Z."/>
            <person name="Mondo S.J."/>
            <person name="Kuo A."/>
            <person name="Hayes R.D."/>
            <person name="Haridas S."/>
            <person name="Andreopoulos B."/>
            <person name="Riley R."/>
            <person name="LaButti K."/>
            <person name="Pangilinan J."/>
            <person name="Lipzen A."/>
            <person name="Amirebrahimi M."/>
            <person name="Yan J."/>
            <person name="Adam C."/>
            <person name="Keymanesh K."/>
            <person name="Ng V."/>
            <person name="Louie K."/>
            <person name="Northen T."/>
            <person name="Drula E."/>
            <person name="Henrissat B."/>
            <person name="Hsieh H.M."/>
            <person name="Youens-Clark K."/>
            <person name="Lutzoni F."/>
            <person name="Miadlikowska J."/>
            <person name="Eastwood D.C."/>
            <person name="Hamelin R.C."/>
            <person name="Grigoriev I.V."/>
            <person name="U'Ren J.M."/>
        </authorList>
    </citation>
    <scope>NUCLEOTIDE SEQUENCE [LARGE SCALE GENOMIC DNA]</scope>
    <source>
        <strain evidence="1 2">ER1909</strain>
    </source>
</reference>
<accession>A0ACC0DC10</accession>
<evidence type="ECO:0000313" key="1">
    <source>
        <dbReference type="EMBL" id="KAI6090096.1"/>
    </source>
</evidence>
<organism evidence="1 2">
    <name type="scientific">Hypoxylon rubiginosum</name>
    <dbReference type="NCBI Taxonomy" id="110542"/>
    <lineage>
        <taxon>Eukaryota</taxon>
        <taxon>Fungi</taxon>
        <taxon>Dikarya</taxon>
        <taxon>Ascomycota</taxon>
        <taxon>Pezizomycotina</taxon>
        <taxon>Sordariomycetes</taxon>
        <taxon>Xylariomycetidae</taxon>
        <taxon>Xylariales</taxon>
        <taxon>Hypoxylaceae</taxon>
        <taxon>Hypoxylon</taxon>
    </lineage>
</organism>
<protein>
    <submittedName>
        <fullName evidence="1">Uncharacterized protein</fullName>
    </submittedName>
</protein>
<gene>
    <name evidence="1" type="ORF">F4821DRAFT_229617</name>
</gene>